<comment type="subcellular location">
    <subcellularLocation>
        <location evidence="1">Membrane</location>
    </subcellularLocation>
</comment>
<name>A0A5C8KXY0_9GAMM</name>
<evidence type="ECO:0000256" key="3">
    <source>
        <dbReference type="SAM" id="MobiDB-lite"/>
    </source>
</evidence>
<dbReference type="GO" id="GO:0019867">
    <property type="term" value="C:outer membrane"/>
    <property type="evidence" value="ECO:0007669"/>
    <property type="project" value="InterPro"/>
</dbReference>
<dbReference type="PANTHER" id="PTHR35603">
    <property type="match status" value="1"/>
</dbReference>
<dbReference type="Pfam" id="PF05433">
    <property type="entry name" value="Rick_17kDa_Anti"/>
    <property type="match status" value="1"/>
</dbReference>
<dbReference type="Proteomes" id="UP000321248">
    <property type="component" value="Unassembled WGS sequence"/>
</dbReference>
<reference evidence="5 6" key="1">
    <citation type="submission" date="2019-08" db="EMBL/GenBank/DDBJ databases">
        <authorList>
            <person name="Karlyshev A.V."/>
        </authorList>
    </citation>
    <scope>NUCLEOTIDE SEQUENCE [LARGE SCALE GENOMIC DNA]</scope>
    <source>
        <strain evidence="5 6">Alg18-2.2</strain>
    </source>
</reference>
<dbReference type="InterPro" id="IPR051407">
    <property type="entry name" value="Bact_OM_lipoprot/Surf_antigen"/>
</dbReference>
<sequence length="251" mass="28497">MEHQGRLVGCWAPIPYTRRLHHEQDASCSHRRSAGGRRRDCRLPDQPRRIRRGHRIRAGHPAGPAVRRRHQRRRDHRDPHRSARGLRGARGRVRLPAQGSQPHHRHRRRAVVGGLIGNQVGGGSGRRLATVAGAAGGAYAGREVQGRQQAGNQRVEQRTETQCRTVTETREDVVGYNVTYTFEGETKRQRMDARPADRIPMGEKEETIGYEVTWQYKDRTDTVFMEEEPGRRLPVEDGRVIVATTDEAPRG</sequence>
<keyword evidence="6" id="KW-1185">Reference proteome</keyword>
<dbReference type="OrthoDB" id="9132795at2"/>
<feature type="compositionally biased region" description="Basic residues" evidence="3">
    <location>
        <begin position="49"/>
        <end position="58"/>
    </location>
</feature>
<feature type="region of interest" description="Disordered" evidence="3">
    <location>
        <begin position="22"/>
        <end position="107"/>
    </location>
</feature>
<feature type="compositionally biased region" description="Basic residues" evidence="3">
    <location>
        <begin position="82"/>
        <end position="93"/>
    </location>
</feature>
<comment type="caution">
    <text evidence="5">The sequence shown here is derived from an EMBL/GenBank/DDBJ whole genome shotgun (WGS) entry which is preliminary data.</text>
</comment>
<gene>
    <name evidence="5" type="ORF">FU658_00435</name>
</gene>
<protein>
    <submittedName>
        <fullName evidence="5">Glycine zipper 2TM domain-containing protein</fullName>
    </submittedName>
</protein>
<dbReference type="AlphaFoldDB" id="A0A5C8KXY0"/>
<dbReference type="NCBIfam" id="NF008437">
    <property type="entry name" value="PRK11280.1"/>
    <property type="match status" value="1"/>
</dbReference>
<evidence type="ECO:0000313" key="5">
    <source>
        <dbReference type="EMBL" id="TXK65637.1"/>
    </source>
</evidence>
<evidence type="ECO:0000259" key="4">
    <source>
        <dbReference type="Pfam" id="PF05433"/>
    </source>
</evidence>
<proteinExistence type="predicted"/>
<dbReference type="EMBL" id="VRTS01000001">
    <property type="protein sequence ID" value="TXK65637.1"/>
    <property type="molecule type" value="Genomic_DNA"/>
</dbReference>
<evidence type="ECO:0000256" key="1">
    <source>
        <dbReference type="ARBA" id="ARBA00004370"/>
    </source>
</evidence>
<dbReference type="PANTHER" id="PTHR35603:SF2">
    <property type="entry name" value="OUTER MEMBRANE LIPOPROTEIN"/>
    <property type="match status" value="1"/>
</dbReference>
<evidence type="ECO:0000313" key="6">
    <source>
        <dbReference type="Proteomes" id="UP000321248"/>
    </source>
</evidence>
<keyword evidence="2" id="KW-0472">Membrane</keyword>
<dbReference type="InterPro" id="IPR008816">
    <property type="entry name" value="Gly_zipper_2TM_dom"/>
</dbReference>
<feature type="domain" description="Glycine zipper 2TM" evidence="4">
    <location>
        <begin position="110"/>
        <end position="145"/>
    </location>
</feature>
<feature type="compositionally biased region" description="Basic and acidic residues" evidence="3">
    <location>
        <begin position="37"/>
        <end position="48"/>
    </location>
</feature>
<feature type="compositionally biased region" description="Basic residues" evidence="3">
    <location>
        <begin position="66"/>
        <end position="75"/>
    </location>
</feature>
<organism evidence="5 6">
    <name type="scientific">Alkalisalibacterium limincola</name>
    <dbReference type="NCBI Taxonomy" id="2699169"/>
    <lineage>
        <taxon>Bacteria</taxon>
        <taxon>Pseudomonadati</taxon>
        <taxon>Pseudomonadota</taxon>
        <taxon>Gammaproteobacteria</taxon>
        <taxon>Lysobacterales</taxon>
        <taxon>Lysobacteraceae</taxon>
        <taxon>Alkalisalibacterium</taxon>
    </lineage>
</organism>
<evidence type="ECO:0000256" key="2">
    <source>
        <dbReference type="ARBA" id="ARBA00023136"/>
    </source>
</evidence>
<accession>A0A5C8KXY0</accession>